<dbReference type="eggNOG" id="COG3209">
    <property type="taxonomic scope" value="Bacteria"/>
</dbReference>
<proteinExistence type="predicted"/>
<evidence type="ECO:0000313" key="3">
    <source>
        <dbReference type="Proteomes" id="UP000002217"/>
    </source>
</evidence>
<evidence type="ECO:0000259" key="1">
    <source>
        <dbReference type="SMART" id="SM00635"/>
    </source>
</evidence>
<dbReference type="GO" id="GO:0000272">
    <property type="term" value="P:polysaccharide catabolic process"/>
    <property type="evidence" value="ECO:0007669"/>
    <property type="project" value="InterPro"/>
</dbReference>
<dbReference type="SUPFAM" id="SSF52058">
    <property type="entry name" value="L domain-like"/>
    <property type="match status" value="3"/>
</dbReference>
<dbReference type="PANTHER" id="PTHR45661:SF3">
    <property type="entry name" value="IG-LIKE DOMAIN-CONTAINING PROTEIN"/>
    <property type="match status" value="1"/>
</dbReference>
<dbReference type="InterPro" id="IPR032675">
    <property type="entry name" value="LRR_dom_sf"/>
</dbReference>
<dbReference type="SUPFAM" id="SSF63446">
    <property type="entry name" value="Type I dockerin domain"/>
    <property type="match status" value="1"/>
</dbReference>
<dbReference type="InterPro" id="IPR036439">
    <property type="entry name" value="Dockerin_dom_sf"/>
</dbReference>
<dbReference type="eggNOG" id="COG5492">
    <property type="taxonomic scope" value="Bacteria"/>
</dbReference>
<dbReference type="KEGG" id="dae:Dtox_1988"/>
<dbReference type="GO" id="GO:0004553">
    <property type="term" value="F:hydrolase activity, hydrolyzing O-glycosyl compounds"/>
    <property type="evidence" value="ECO:0007669"/>
    <property type="project" value="InterPro"/>
</dbReference>
<dbReference type="RefSeq" id="WP_015757528.1">
    <property type="nucleotide sequence ID" value="NC_013216.1"/>
</dbReference>
<dbReference type="InterPro" id="IPR053139">
    <property type="entry name" value="Surface_bspA-like"/>
</dbReference>
<dbReference type="Gene3D" id="1.10.1330.10">
    <property type="entry name" value="Dockerin domain"/>
    <property type="match status" value="1"/>
</dbReference>
<dbReference type="OrthoDB" id="9757737at2"/>
<dbReference type="EMBL" id="CP001720">
    <property type="protein sequence ID" value="ACV62823.1"/>
    <property type="molecule type" value="Genomic_DNA"/>
</dbReference>
<dbReference type="InterPro" id="IPR018247">
    <property type="entry name" value="EF_Hand_1_Ca_BS"/>
</dbReference>
<dbReference type="InterPro" id="IPR003343">
    <property type="entry name" value="Big_2"/>
</dbReference>
<dbReference type="Pfam" id="PF12733">
    <property type="entry name" value="Cadherin-like"/>
    <property type="match status" value="2"/>
</dbReference>
<gene>
    <name evidence="2" type="ordered locus">Dtox_1988</name>
</gene>
<feature type="domain" description="BIG2" evidence="1">
    <location>
        <begin position="1516"/>
        <end position="1603"/>
    </location>
</feature>
<dbReference type="PANTHER" id="PTHR45661">
    <property type="entry name" value="SURFACE ANTIGEN"/>
    <property type="match status" value="1"/>
</dbReference>
<dbReference type="Pfam" id="PF00404">
    <property type="entry name" value="Dockerin_1"/>
    <property type="match status" value="1"/>
</dbReference>
<dbReference type="CDD" id="cd14254">
    <property type="entry name" value="Dockerin_II"/>
    <property type="match status" value="1"/>
</dbReference>
<dbReference type="InterPro" id="IPR025883">
    <property type="entry name" value="Cadherin-like_domain"/>
</dbReference>
<name>C8VYE2_DESAS</name>
<dbReference type="Gene3D" id="2.60.40.1080">
    <property type="match status" value="3"/>
</dbReference>
<feature type="domain" description="BIG2" evidence="1">
    <location>
        <begin position="451"/>
        <end position="524"/>
    </location>
</feature>
<dbReference type="InterPro" id="IPR002105">
    <property type="entry name" value="Dockerin_1_rpt"/>
</dbReference>
<dbReference type="Pfam" id="PF13306">
    <property type="entry name" value="LRR_5"/>
    <property type="match status" value="4"/>
</dbReference>
<dbReference type="STRING" id="485916.Dtox_1988"/>
<protein>
    <submittedName>
        <fullName evidence="2">Ig domain protein group 2 domain protein</fullName>
    </submittedName>
</protein>
<reference evidence="2 3" key="1">
    <citation type="journal article" date="2009" name="Stand. Genomic Sci.">
        <title>Complete genome sequence of Desulfotomaculum acetoxidans type strain (5575).</title>
        <authorList>
            <person name="Spring S."/>
            <person name="Lapidus A."/>
            <person name="Schroder M."/>
            <person name="Gleim D."/>
            <person name="Sims D."/>
            <person name="Meincke L."/>
            <person name="Glavina Del Rio T."/>
            <person name="Tice H."/>
            <person name="Copeland A."/>
            <person name="Cheng J.F."/>
            <person name="Lucas S."/>
            <person name="Chen F."/>
            <person name="Nolan M."/>
            <person name="Bruce D."/>
            <person name="Goodwin L."/>
            <person name="Pitluck S."/>
            <person name="Ivanova N."/>
            <person name="Mavromatis K."/>
            <person name="Mikhailova N."/>
            <person name="Pati A."/>
            <person name="Chen A."/>
            <person name="Palaniappan K."/>
            <person name="Land M."/>
            <person name="Hauser L."/>
            <person name="Chang Y.J."/>
            <person name="Jeffries C.D."/>
            <person name="Chain P."/>
            <person name="Saunders E."/>
            <person name="Brettin T."/>
            <person name="Detter J.C."/>
            <person name="Goker M."/>
            <person name="Bristow J."/>
            <person name="Eisen J.A."/>
            <person name="Markowitz V."/>
            <person name="Hugenholtz P."/>
            <person name="Kyrpides N.C."/>
            <person name="Klenk H.P."/>
            <person name="Han C."/>
        </authorList>
    </citation>
    <scope>NUCLEOTIDE SEQUENCE [LARGE SCALE GENOMIC DNA]</scope>
    <source>
        <strain evidence="3">ATCC 49208 / DSM 771 / VKM B-1644</strain>
    </source>
</reference>
<dbReference type="InterPro" id="IPR026906">
    <property type="entry name" value="LRR_5"/>
</dbReference>
<dbReference type="SMART" id="SM00635">
    <property type="entry name" value="BID_2"/>
    <property type="match status" value="3"/>
</dbReference>
<dbReference type="SUPFAM" id="SSF49373">
    <property type="entry name" value="Invasin/intimin cell-adhesion fragments"/>
    <property type="match status" value="3"/>
</dbReference>
<dbReference type="PROSITE" id="PS00018">
    <property type="entry name" value="EF_HAND_1"/>
    <property type="match status" value="1"/>
</dbReference>
<keyword evidence="3" id="KW-1185">Reference proteome</keyword>
<feature type="domain" description="BIG2" evidence="1">
    <location>
        <begin position="895"/>
        <end position="982"/>
    </location>
</feature>
<dbReference type="Gene3D" id="3.80.10.10">
    <property type="entry name" value="Ribonuclease Inhibitor"/>
    <property type="match status" value="6"/>
</dbReference>
<organism evidence="2 3">
    <name type="scientific">Desulfofarcimen acetoxidans (strain ATCC 49208 / DSM 771 / KCTC 5769 / VKM B-1644 / 5575)</name>
    <name type="common">Desulfotomaculum acetoxidans</name>
    <dbReference type="NCBI Taxonomy" id="485916"/>
    <lineage>
        <taxon>Bacteria</taxon>
        <taxon>Bacillati</taxon>
        <taxon>Bacillota</taxon>
        <taxon>Clostridia</taxon>
        <taxon>Eubacteriales</taxon>
        <taxon>Peptococcaceae</taxon>
        <taxon>Desulfofarcimen</taxon>
    </lineage>
</organism>
<sequence>MPDIRFTVKENAEYQPQLLAVNVENTEEIWPGDEVNITVPDLDIATLVVNHTTIDQSNIVDLLDSYTSFVTDIPGLDTVKSENVKAIGDLEKLKTIRFVVPENTIPGTYTIKGGYVWVKYGPTWWMKQKNYFTTKISDITIEVKEPDTDGQHGSVVINNAVLKNRLALTAGKEDGYEKDLTVRDLEAITGAVNLSDAGITDGDMAVMQYLKGVSSVNLSGNTDITTATVKKVTFDWTTAKSLDFSGCTGVTEIAAQAFEECNNLTAIILPEGTASIGDKCFRSCKELIYVSLPDTVTSIGAQSFIGCTKLASIRLSKNLQSIGDESFEGCYALKDIALPDSMTALGKGIFYGVIYLESIKLPENLQSIGQDCFRGCNSLSDIILPDTLTTLGANSLSFCYKLRYLKLPNSLQSIGDGCFSGDSLAILDFRQTNFTNVDTKWGIPTSAIVLLGTDAQFSPLTGSVKLGEETLAINHIIPPDKTVIWGSSDNTVATVENGVVTGVQAGTAFIYATTADNTYSGCCQVTVTDSGGVVLQELSLSGITLNETFDPTKYIYTAEIAGDVRSTTVIARAADTGSILTINNEVVEDGTPSGAIALKAGVNTIQIKVASADGTVIKNYTVNITMKAVSIGDGYVAVGNSVLQEKLAVAAGKESGYTGKLTFVELAAVTGSIDLSNAGITNDDMAVMKYLQGVSAINLSGNTAITSATVKKDTFDWRTPKSLDFSGCTGITSIGTNFRECSNLTGIMLPNTVKKVDNYAFYMCTGLVDIGLPEGITSIGDSAFVGCSALIQIDLPDSVTGLGGNCFALAGFQEIPVLPSGITALPNGCFAECAKLTCAAIPDHVISIGSNCFNKCTALNYVVFQNNGIAIASNCFNNCTSLAILDLRKTNFTSVNAAWKVPGTTAVLFPGLDAGLPESANIKLGEETVTIAHSIPQDKNVVWVSSDTGIATVSNGVVAGTKSGTAIICAKTDDNSYSGICRVTVADTDNARLQELVLSGITLKEAFDPSVIFYTAETGCHLTGTTVNVRAADAGSAIKINNQMLTDGVSSAFIPLALGANTILVKVTTPDGTVTKTYTITVTMKVVFEGDGFVAINNSAFKSKLAIAAGKESGYSGNLTLTELAAITGTIDLSNASINNEDMAVMKYLKSVSAINLSGNTVITSAVVNGSIFDWTVPKSLNFSNCTGINGITANAFKDCSKLTGIVLPDTVASLGDNSFYGCKALTGINIPEGVNVIGRACFSACTGLTSITLPSSVNSLGNSVFLGCTGLTEADFSGIATTTLSPNIFQGCTGITDLTKIKLPQGITGLPDYFFSGCTGIKKIELPDSINSLGNGVFQECTSITEIDLTGMSVLGLSLLQNCINLKTVKLPQGMTSLPASFFKDCTGLNSIELPDSITSMDNSCFYGCTGLSSVVLPDSIISMDSSCFYGCTRLSSVVLPDSITSIGNSCFYGCIGLSSIELPESITSLGKNCFQNAGLTYLDVPSSVTSIGSSCFNIVTLTVLNLRTTGFTSVDAGWKVPAAATVLLPGADAGLSSGSGIIKPGDTLTLTHGIPSGKTVVWVSSNPAVATVAEGVVTGMAKGTAVIAVKAGDDSYSGVCRITVADSAADPVAAVIEMIEALPASDNITLADKVSVEAARTAYNALTEAQQGMVVNLAKLTESETRIAQLMEDETDCDLNSDGSVDVLDMILVGQHIGESGTPGWCSFDINQDGQVNLLDMVLAGQNFTI</sequence>
<evidence type="ECO:0000313" key="2">
    <source>
        <dbReference type="EMBL" id="ACV62823.1"/>
    </source>
</evidence>
<dbReference type="InterPro" id="IPR008964">
    <property type="entry name" value="Invasin/intimin_cell_adhesion"/>
</dbReference>
<dbReference type="Proteomes" id="UP000002217">
    <property type="component" value="Chromosome"/>
</dbReference>
<accession>C8VYE2</accession>
<dbReference type="HOGENOM" id="CLU_239928_0_0_9"/>